<feature type="DNA-binding region" description="H-T-H motif" evidence="4">
    <location>
        <begin position="29"/>
        <end position="48"/>
    </location>
</feature>
<dbReference type="EMBL" id="JADBEM010000001">
    <property type="protein sequence ID" value="MBE1607921.1"/>
    <property type="molecule type" value="Genomic_DNA"/>
</dbReference>
<keyword evidence="2 4" id="KW-0238">DNA-binding</keyword>
<evidence type="ECO:0000259" key="5">
    <source>
        <dbReference type="PROSITE" id="PS50977"/>
    </source>
</evidence>
<gene>
    <name evidence="6" type="ORF">HEB94_004769</name>
</gene>
<protein>
    <submittedName>
        <fullName evidence="6">AcrR family transcriptional regulator</fullName>
    </submittedName>
</protein>
<dbReference type="AlphaFoldDB" id="A0A927RK60"/>
<evidence type="ECO:0000313" key="7">
    <source>
        <dbReference type="Proteomes" id="UP000638648"/>
    </source>
</evidence>
<evidence type="ECO:0000256" key="2">
    <source>
        <dbReference type="ARBA" id="ARBA00023125"/>
    </source>
</evidence>
<comment type="caution">
    <text evidence="6">The sequence shown here is derived from an EMBL/GenBank/DDBJ whole genome shotgun (WGS) entry which is preliminary data.</text>
</comment>
<keyword evidence="7" id="KW-1185">Reference proteome</keyword>
<dbReference type="PANTHER" id="PTHR47506:SF1">
    <property type="entry name" value="HTH-TYPE TRANSCRIPTIONAL REGULATOR YJDC"/>
    <property type="match status" value="1"/>
</dbReference>
<dbReference type="InterPro" id="IPR001647">
    <property type="entry name" value="HTH_TetR"/>
</dbReference>
<proteinExistence type="predicted"/>
<dbReference type="GO" id="GO:0003677">
    <property type="term" value="F:DNA binding"/>
    <property type="evidence" value="ECO:0007669"/>
    <property type="project" value="UniProtKB-UniRule"/>
</dbReference>
<dbReference type="PANTHER" id="PTHR47506">
    <property type="entry name" value="TRANSCRIPTIONAL REGULATORY PROTEIN"/>
    <property type="match status" value="1"/>
</dbReference>
<dbReference type="Gene3D" id="1.10.357.10">
    <property type="entry name" value="Tetracycline Repressor, domain 2"/>
    <property type="match status" value="1"/>
</dbReference>
<feature type="domain" description="HTH tetR-type" evidence="5">
    <location>
        <begin position="6"/>
        <end position="66"/>
    </location>
</feature>
<accession>A0A927RK60</accession>
<keyword evidence="3" id="KW-0804">Transcription</keyword>
<evidence type="ECO:0000256" key="3">
    <source>
        <dbReference type="ARBA" id="ARBA00023163"/>
    </source>
</evidence>
<dbReference type="PROSITE" id="PS50977">
    <property type="entry name" value="HTH_TETR_2"/>
    <property type="match status" value="1"/>
</dbReference>
<keyword evidence="1" id="KW-0805">Transcription regulation</keyword>
<name>A0A927RK60_9ACTN</name>
<sequence length="197" mass="21543">MGRPPQHDIDSLLDTAARLVIDAGPRSVTMSAVARAAGAPSGSVYHRFPSRPALLAALWLRALDRFHAGFLHTFGDEPPLDIARAAARHVVAWCRANPHDAAILLYNAADFEESEWPAQAREHLRRGNRSVARAIRDLAANMGCASAADQELVRIAVVDVPYSVVRRYYRSGKRIPRYAEDLAEESAAALLRDRAAG</sequence>
<dbReference type="SUPFAM" id="SSF46689">
    <property type="entry name" value="Homeodomain-like"/>
    <property type="match status" value="1"/>
</dbReference>
<organism evidence="6 7">
    <name type="scientific">Actinopolymorpha pittospori</name>
    <dbReference type="NCBI Taxonomy" id="648752"/>
    <lineage>
        <taxon>Bacteria</taxon>
        <taxon>Bacillati</taxon>
        <taxon>Actinomycetota</taxon>
        <taxon>Actinomycetes</taxon>
        <taxon>Propionibacteriales</taxon>
        <taxon>Actinopolymorphaceae</taxon>
        <taxon>Actinopolymorpha</taxon>
    </lineage>
</organism>
<dbReference type="Pfam" id="PF00440">
    <property type="entry name" value="TetR_N"/>
    <property type="match status" value="1"/>
</dbReference>
<dbReference type="InterPro" id="IPR009057">
    <property type="entry name" value="Homeodomain-like_sf"/>
</dbReference>
<evidence type="ECO:0000256" key="4">
    <source>
        <dbReference type="PROSITE-ProRule" id="PRU00335"/>
    </source>
</evidence>
<dbReference type="RefSeq" id="WP_192751791.1">
    <property type="nucleotide sequence ID" value="NZ_BAABJL010000040.1"/>
</dbReference>
<dbReference type="Proteomes" id="UP000638648">
    <property type="component" value="Unassembled WGS sequence"/>
</dbReference>
<evidence type="ECO:0000313" key="6">
    <source>
        <dbReference type="EMBL" id="MBE1607921.1"/>
    </source>
</evidence>
<dbReference type="PRINTS" id="PR00455">
    <property type="entry name" value="HTHTETR"/>
</dbReference>
<evidence type="ECO:0000256" key="1">
    <source>
        <dbReference type="ARBA" id="ARBA00023015"/>
    </source>
</evidence>
<reference evidence="6" key="1">
    <citation type="submission" date="2020-10" db="EMBL/GenBank/DDBJ databases">
        <title>Sequencing the genomes of 1000 actinobacteria strains.</title>
        <authorList>
            <person name="Klenk H.-P."/>
        </authorList>
    </citation>
    <scope>NUCLEOTIDE SEQUENCE</scope>
    <source>
        <strain evidence="6">DSM 45354</strain>
    </source>
</reference>